<feature type="compositionally biased region" description="Polar residues" evidence="1">
    <location>
        <begin position="203"/>
        <end position="212"/>
    </location>
</feature>
<dbReference type="RefSeq" id="WP_004097848.1">
    <property type="nucleotide sequence ID" value="NZ_AFGF01000179.1"/>
</dbReference>
<protein>
    <submittedName>
        <fullName evidence="2">Adhesin</fullName>
    </submittedName>
</protein>
<organism evidence="2 3">
    <name type="scientific">Acetonema longum DSM 6540</name>
    <dbReference type="NCBI Taxonomy" id="1009370"/>
    <lineage>
        <taxon>Bacteria</taxon>
        <taxon>Bacillati</taxon>
        <taxon>Bacillota</taxon>
        <taxon>Negativicutes</taxon>
        <taxon>Acetonemataceae</taxon>
        <taxon>Acetonema</taxon>
    </lineage>
</organism>
<comment type="caution">
    <text evidence="2">The sequence shown here is derived from an EMBL/GenBank/DDBJ whole genome shotgun (WGS) entry which is preliminary data.</text>
</comment>
<dbReference type="Proteomes" id="UP000003240">
    <property type="component" value="Unassembled WGS sequence"/>
</dbReference>
<gene>
    <name evidence="2" type="ORF">ALO_16781</name>
</gene>
<evidence type="ECO:0000313" key="2">
    <source>
        <dbReference type="EMBL" id="EGO62707.1"/>
    </source>
</evidence>
<evidence type="ECO:0000256" key="1">
    <source>
        <dbReference type="SAM" id="MobiDB-lite"/>
    </source>
</evidence>
<accession>F7NMM5</accession>
<dbReference type="Pfam" id="PF13332">
    <property type="entry name" value="Fil_haemagg_2"/>
    <property type="match status" value="1"/>
</dbReference>
<dbReference type="STRING" id="1009370.ALO_16781"/>
<feature type="region of interest" description="Disordered" evidence="1">
    <location>
        <begin position="173"/>
        <end position="212"/>
    </location>
</feature>
<dbReference type="EMBL" id="AFGF01000179">
    <property type="protein sequence ID" value="EGO62707.1"/>
    <property type="molecule type" value="Genomic_DNA"/>
</dbReference>
<sequence length="212" mass="22183">AINWTETMVKGNTNLSIISGRDTSLIGAQAHGGSISMNVGRNLNLESLQDRETYREKNKSAGGSINYNSAKGVGGKVSTYERNIKSNYSSVNEQTGIFAGDGGFDIYVEGNTDLKGAVIASKAATGQNKLSTGTLTYSDIENKAEYRASSAGIGYGIGNLNFTDNGLQPKLGLPVSGSDTSTTQSAIAPGTIEIRSDADKPADQQTDLSKLS</sequence>
<keyword evidence="3" id="KW-1185">Reference proteome</keyword>
<dbReference type="AlphaFoldDB" id="F7NMM5"/>
<dbReference type="GO" id="GO:0003824">
    <property type="term" value="F:catalytic activity"/>
    <property type="evidence" value="ECO:0007669"/>
    <property type="project" value="UniProtKB-ARBA"/>
</dbReference>
<proteinExistence type="predicted"/>
<feature type="compositionally biased region" description="Polar residues" evidence="1">
    <location>
        <begin position="177"/>
        <end position="186"/>
    </location>
</feature>
<dbReference type="InterPro" id="IPR025157">
    <property type="entry name" value="Hemagglutinin_rpt"/>
</dbReference>
<dbReference type="eggNOG" id="COG3210">
    <property type="taxonomic scope" value="Bacteria"/>
</dbReference>
<feature type="non-terminal residue" evidence="2">
    <location>
        <position position="212"/>
    </location>
</feature>
<evidence type="ECO:0000313" key="3">
    <source>
        <dbReference type="Proteomes" id="UP000003240"/>
    </source>
</evidence>
<name>F7NMM5_9FIRM</name>
<reference evidence="2 3" key="1">
    <citation type="journal article" date="2011" name="EMBO J.">
        <title>Structural diversity of bacterial flagellar motors.</title>
        <authorList>
            <person name="Chen S."/>
            <person name="Beeby M."/>
            <person name="Murphy G.E."/>
            <person name="Leadbetter J.R."/>
            <person name="Hendrixson D.R."/>
            <person name="Briegel A."/>
            <person name="Li Z."/>
            <person name="Shi J."/>
            <person name="Tocheva E.I."/>
            <person name="Muller A."/>
            <person name="Dobro M.J."/>
            <person name="Jensen G.J."/>
        </authorList>
    </citation>
    <scope>NUCLEOTIDE SEQUENCE [LARGE SCALE GENOMIC DNA]</scope>
    <source>
        <strain evidence="2 3">DSM 6540</strain>
    </source>
</reference>
<feature type="non-terminal residue" evidence="2">
    <location>
        <position position="1"/>
    </location>
</feature>